<proteinExistence type="inferred from homology"/>
<dbReference type="GO" id="GO:0042301">
    <property type="term" value="F:phosphate ion binding"/>
    <property type="evidence" value="ECO:0007669"/>
    <property type="project" value="InterPro"/>
</dbReference>
<comment type="subunit">
    <text evidence="3 7">The complex is composed of two ATP-binding proteins (PstB), two transmembrane proteins (PstC and PstA) and a solute-binding protein (PstS).</text>
</comment>
<dbReference type="EMBL" id="DSIN01000034">
    <property type="protein sequence ID" value="HEF28662.1"/>
    <property type="molecule type" value="Genomic_DNA"/>
</dbReference>
<dbReference type="InterPro" id="IPR005673">
    <property type="entry name" value="ABC_phos-bd_PstS"/>
</dbReference>
<evidence type="ECO:0000256" key="3">
    <source>
        <dbReference type="ARBA" id="ARBA00011529"/>
    </source>
</evidence>
<dbReference type="NCBIfam" id="TIGR00975">
    <property type="entry name" value="3a0107s03"/>
    <property type="match status" value="1"/>
</dbReference>
<keyword evidence="8" id="KW-0732">Signal</keyword>
<reference evidence="10" key="1">
    <citation type="journal article" date="2020" name="mSystems">
        <title>Genome- and Community-Level Interaction Insights into Carbon Utilization and Element Cycling Functions of Hydrothermarchaeota in Hydrothermal Sediment.</title>
        <authorList>
            <person name="Zhou Z."/>
            <person name="Liu Y."/>
            <person name="Xu W."/>
            <person name="Pan J."/>
            <person name="Luo Z.H."/>
            <person name="Li M."/>
        </authorList>
    </citation>
    <scope>NUCLEOTIDE SEQUENCE [LARGE SCALE GENOMIC DNA]</scope>
    <source>
        <strain evidence="10">SpSt-200</strain>
    </source>
</reference>
<evidence type="ECO:0000256" key="8">
    <source>
        <dbReference type="SAM" id="SignalP"/>
    </source>
</evidence>
<dbReference type="SUPFAM" id="SSF53850">
    <property type="entry name" value="Periplasmic binding protein-like II"/>
    <property type="match status" value="1"/>
</dbReference>
<dbReference type="Gene3D" id="3.40.190.10">
    <property type="entry name" value="Periplasmic binding protein-like II"/>
    <property type="match status" value="2"/>
</dbReference>
<feature type="signal peptide" evidence="8">
    <location>
        <begin position="1"/>
        <end position="36"/>
    </location>
</feature>
<sequence>MPLDNRKSSMLQLSRLMLAAGLGIALNLSMIATAGAASEVTGAGSTFIYPVLYKWATDYNQKTQIKVNYQYIGSGAGIALIKEGAVDFGATDRPMSSADLQTFGLQQFPSVIGGIVPVINIASIKPGTLKFTGPVLADIYLGKISKWNDPALAALNPGVSLPDAKISVAYRSDDSGTTFNWVSYLAKVSPQWKSQLGAGSSVKWPVGMGSKGSEGVATYVKQVPNSIGYVEYAYVKQQKLNYGLLQNAAGTFVTPSTESFQAAAATADWKSAKDFDLSMLDAPGENAYPITAATFIVMYKQPKDADRQKTVQDFFRWTLESGQEHARSLDFAPIPDDLKNQIEAYWANTAKVQ</sequence>
<keyword evidence="6 7" id="KW-0592">Phosphate transport</keyword>
<evidence type="ECO:0000256" key="6">
    <source>
        <dbReference type="ARBA" id="ARBA00022592"/>
    </source>
</evidence>
<dbReference type="PANTHER" id="PTHR42996">
    <property type="entry name" value="PHOSPHATE-BINDING PROTEIN PSTS"/>
    <property type="match status" value="1"/>
</dbReference>
<dbReference type="GO" id="GO:0035435">
    <property type="term" value="P:phosphate ion transmembrane transport"/>
    <property type="evidence" value="ECO:0007669"/>
    <property type="project" value="InterPro"/>
</dbReference>
<feature type="domain" description="PBP" evidence="9">
    <location>
        <begin position="34"/>
        <end position="319"/>
    </location>
</feature>
<comment type="similarity">
    <text evidence="2 7">Belongs to the PstS family.</text>
</comment>
<gene>
    <name evidence="10" type="primary">pstS</name>
    <name evidence="10" type="ORF">ENP23_23225</name>
</gene>
<comment type="caution">
    <text evidence="10">The sequence shown here is derived from an EMBL/GenBank/DDBJ whole genome shotgun (WGS) entry which is preliminary data.</text>
</comment>
<evidence type="ECO:0000256" key="2">
    <source>
        <dbReference type="ARBA" id="ARBA00008725"/>
    </source>
</evidence>
<dbReference type="InterPro" id="IPR024370">
    <property type="entry name" value="PBP_domain"/>
</dbReference>
<evidence type="ECO:0000256" key="1">
    <source>
        <dbReference type="ARBA" id="ARBA00002841"/>
    </source>
</evidence>
<dbReference type="PIRSF" id="PIRSF002756">
    <property type="entry name" value="PstS"/>
    <property type="match status" value="1"/>
</dbReference>
<evidence type="ECO:0000259" key="9">
    <source>
        <dbReference type="Pfam" id="PF12849"/>
    </source>
</evidence>
<keyword evidence="5 7" id="KW-0813">Transport</keyword>
<name>A0A7C1X0N8_9PSED</name>
<organism evidence="10">
    <name type="scientific">Pseudomonas graminis</name>
    <dbReference type="NCBI Taxonomy" id="158627"/>
    <lineage>
        <taxon>Bacteria</taxon>
        <taxon>Pseudomonadati</taxon>
        <taxon>Pseudomonadota</taxon>
        <taxon>Gammaproteobacteria</taxon>
        <taxon>Pseudomonadales</taxon>
        <taxon>Pseudomonadaceae</taxon>
        <taxon>Pseudomonas</taxon>
    </lineage>
</organism>
<dbReference type="InterPro" id="IPR050962">
    <property type="entry name" value="Phosphate-bind_PstS"/>
</dbReference>
<protein>
    <recommendedName>
        <fullName evidence="4 7">Phosphate-binding protein PstS</fullName>
    </recommendedName>
</protein>
<dbReference type="AlphaFoldDB" id="A0A7C1X0N8"/>
<dbReference type="PANTHER" id="PTHR42996:SF1">
    <property type="entry name" value="PHOSPHATE-BINDING PROTEIN PSTS"/>
    <property type="match status" value="1"/>
</dbReference>
<dbReference type="GO" id="GO:0043190">
    <property type="term" value="C:ATP-binding cassette (ABC) transporter complex"/>
    <property type="evidence" value="ECO:0007669"/>
    <property type="project" value="InterPro"/>
</dbReference>
<dbReference type="NCBIfam" id="NF008171">
    <property type="entry name" value="PRK10918.1"/>
    <property type="match status" value="1"/>
</dbReference>
<evidence type="ECO:0000256" key="4">
    <source>
        <dbReference type="ARBA" id="ARBA00021889"/>
    </source>
</evidence>
<dbReference type="CDD" id="cd13565">
    <property type="entry name" value="PBP2_PstS"/>
    <property type="match status" value="1"/>
</dbReference>
<comment type="function">
    <text evidence="1 7">Part of the ABC transporter complex PstSACB involved in phosphate import.</text>
</comment>
<evidence type="ECO:0000256" key="7">
    <source>
        <dbReference type="PIRNR" id="PIRNR002756"/>
    </source>
</evidence>
<evidence type="ECO:0000256" key="5">
    <source>
        <dbReference type="ARBA" id="ARBA00022448"/>
    </source>
</evidence>
<evidence type="ECO:0000313" key="10">
    <source>
        <dbReference type="EMBL" id="HEF28662.1"/>
    </source>
</evidence>
<dbReference type="Pfam" id="PF12849">
    <property type="entry name" value="PBP_like_2"/>
    <property type="match status" value="1"/>
</dbReference>
<feature type="chain" id="PRO_5027899880" description="Phosphate-binding protein PstS" evidence="8">
    <location>
        <begin position="37"/>
        <end position="353"/>
    </location>
</feature>
<accession>A0A7C1X0N8</accession>